<accession>A0A0R2LMR4</accession>
<dbReference type="SMART" id="SM00422">
    <property type="entry name" value="HTH_MERR"/>
    <property type="match status" value="1"/>
</dbReference>
<dbReference type="InterPro" id="IPR009061">
    <property type="entry name" value="DNA-bd_dom_put_sf"/>
</dbReference>
<gene>
    <name evidence="3" type="ORF">IV57_GL000020</name>
</gene>
<dbReference type="Pfam" id="PF13411">
    <property type="entry name" value="MerR_1"/>
    <property type="match status" value="1"/>
</dbReference>
<reference evidence="3 4" key="1">
    <citation type="journal article" date="2015" name="Genome Announc.">
        <title>Expanding the biotechnology potential of lactobacilli through comparative genomics of 213 strains and associated genera.</title>
        <authorList>
            <person name="Sun Z."/>
            <person name="Harris H.M."/>
            <person name="McCann A."/>
            <person name="Guo C."/>
            <person name="Argimon S."/>
            <person name="Zhang W."/>
            <person name="Yang X."/>
            <person name="Jeffery I.B."/>
            <person name="Cooney J.C."/>
            <person name="Kagawa T.F."/>
            <person name="Liu W."/>
            <person name="Song Y."/>
            <person name="Salvetti E."/>
            <person name="Wrobel A."/>
            <person name="Rasinkangas P."/>
            <person name="Parkhill J."/>
            <person name="Rea M.C."/>
            <person name="O'Sullivan O."/>
            <person name="Ritari J."/>
            <person name="Douillard F.P."/>
            <person name="Paul Ross R."/>
            <person name="Yang R."/>
            <person name="Briner A.E."/>
            <person name="Felis G.E."/>
            <person name="de Vos W.M."/>
            <person name="Barrangou R."/>
            <person name="Klaenhammer T.R."/>
            <person name="Caufield P.W."/>
            <person name="Cui Y."/>
            <person name="Zhang H."/>
            <person name="O'Toole P.W."/>
        </authorList>
    </citation>
    <scope>NUCLEOTIDE SEQUENCE [LARGE SCALE GENOMIC DNA]</scope>
    <source>
        <strain evidence="3 4">DSM 24716</strain>
    </source>
</reference>
<feature type="domain" description="HTH merR-type" evidence="2">
    <location>
        <begin position="4"/>
        <end position="73"/>
    </location>
</feature>
<evidence type="ECO:0000313" key="4">
    <source>
        <dbReference type="Proteomes" id="UP000051006"/>
    </source>
</evidence>
<protein>
    <submittedName>
        <fullName evidence="3">Transcriptional regulator</fullName>
    </submittedName>
</protein>
<dbReference type="CDD" id="cd01109">
    <property type="entry name" value="HTH_YyaN"/>
    <property type="match status" value="1"/>
</dbReference>
<name>A0A0R2LMR4_9LACO</name>
<dbReference type="PANTHER" id="PTHR30204:SF82">
    <property type="entry name" value="TRANSCRIPTIONAL REGULATOR, MERR FAMILY"/>
    <property type="match status" value="1"/>
</dbReference>
<evidence type="ECO:0000259" key="2">
    <source>
        <dbReference type="PROSITE" id="PS50937"/>
    </source>
</evidence>
<dbReference type="Proteomes" id="UP000051006">
    <property type="component" value="Unassembled WGS sequence"/>
</dbReference>
<comment type="caution">
    <text evidence="3">The sequence shown here is derived from an EMBL/GenBank/DDBJ whole genome shotgun (WGS) entry which is preliminary data.</text>
</comment>
<keyword evidence="1" id="KW-0238">DNA-binding</keyword>
<dbReference type="PATRIC" id="fig|993692.3.peg.20"/>
<evidence type="ECO:0000256" key="1">
    <source>
        <dbReference type="ARBA" id="ARBA00023125"/>
    </source>
</evidence>
<dbReference type="AlphaFoldDB" id="A0A0R2LMR4"/>
<dbReference type="PROSITE" id="PS50937">
    <property type="entry name" value="HTH_MERR_2"/>
    <property type="match status" value="1"/>
</dbReference>
<proteinExistence type="predicted"/>
<dbReference type="InterPro" id="IPR000551">
    <property type="entry name" value="MerR-type_HTH_dom"/>
</dbReference>
<dbReference type="STRING" id="993692.IV57_GL000020"/>
<dbReference type="SUPFAM" id="SSF46955">
    <property type="entry name" value="Putative DNA-binding domain"/>
    <property type="match status" value="1"/>
</dbReference>
<keyword evidence="4" id="KW-1185">Reference proteome</keyword>
<dbReference type="InterPro" id="IPR047057">
    <property type="entry name" value="MerR_fam"/>
</dbReference>
<organism evidence="3 4">
    <name type="scientific">Companilactobacillus kimchiensis</name>
    <dbReference type="NCBI Taxonomy" id="993692"/>
    <lineage>
        <taxon>Bacteria</taxon>
        <taxon>Bacillati</taxon>
        <taxon>Bacillota</taxon>
        <taxon>Bacilli</taxon>
        <taxon>Lactobacillales</taxon>
        <taxon>Lactobacillaceae</taxon>
        <taxon>Companilactobacillus</taxon>
    </lineage>
</organism>
<dbReference type="EMBL" id="JQCF01000001">
    <property type="protein sequence ID" value="KRO00704.1"/>
    <property type="molecule type" value="Genomic_DNA"/>
</dbReference>
<dbReference type="PANTHER" id="PTHR30204">
    <property type="entry name" value="REDOX-CYCLING DRUG-SENSING TRANSCRIPTIONAL ACTIVATOR SOXR"/>
    <property type="match status" value="1"/>
</dbReference>
<dbReference type="GO" id="GO:0003677">
    <property type="term" value="F:DNA binding"/>
    <property type="evidence" value="ECO:0007669"/>
    <property type="project" value="UniProtKB-KW"/>
</dbReference>
<dbReference type="RefSeq" id="WP_057879450.1">
    <property type="nucleotide sequence ID" value="NZ_JQCF01000001.1"/>
</dbReference>
<sequence>MKTTYTIGQVSKLLDLSNSTIRYYDNEKLLPNLTKNDAGIRSFTQADIDTLRVIECLKKSGMKIKDIYTFTNLVAQGDSTIKERRDMFYQIRHDFTEQMEAMKRTMEIINFKCDYYDKAINDGTEKYAQAEMPLSEIVPVKVAEK</sequence>
<dbReference type="OrthoDB" id="9811174at2"/>
<dbReference type="GO" id="GO:0003700">
    <property type="term" value="F:DNA-binding transcription factor activity"/>
    <property type="evidence" value="ECO:0007669"/>
    <property type="project" value="InterPro"/>
</dbReference>
<evidence type="ECO:0000313" key="3">
    <source>
        <dbReference type="EMBL" id="KRO00704.1"/>
    </source>
</evidence>
<dbReference type="Gene3D" id="1.10.1660.10">
    <property type="match status" value="1"/>
</dbReference>